<dbReference type="NCBIfam" id="TIGR00756">
    <property type="entry name" value="PPR"/>
    <property type="match status" value="2"/>
</dbReference>
<proteinExistence type="inferred from homology"/>
<dbReference type="Gene3D" id="1.25.40.10">
    <property type="entry name" value="Tetratricopeptide repeat domain"/>
    <property type="match status" value="1"/>
</dbReference>
<protein>
    <recommendedName>
        <fullName evidence="6">Pentatricopeptide repeat-containing protein</fullName>
    </recommendedName>
</protein>
<accession>A0A067G7P1</accession>
<evidence type="ECO:0000256" key="3">
    <source>
        <dbReference type="PROSITE-ProRule" id="PRU00708"/>
    </source>
</evidence>
<feature type="repeat" description="PPR" evidence="3">
    <location>
        <begin position="9"/>
        <end position="39"/>
    </location>
</feature>
<reference evidence="4 5" key="1">
    <citation type="submission" date="2014-04" db="EMBL/GenBank/DDBJ databases">
        <authorList>
            <consortium name="International Citrus Genome Consortium"/>
            <person name="Gmitter F."/>
            <person name="Chen C."/>
            <person name="Farmerie W."/>
            <person name="Harkins T."/>
            <person name="Desany B."/>
            <person name="Mohiuddin M."/>
            <person name="Kodira C."/>
            <person name="Borodovsky M."/>
            <person name="Lomsadze A."/>
            <person name="Burns P."/>
            <person name="Jenkins J."/>
            <person name="Prochnik S."/>
            <person name="Shu S."/>
            <person name="Chapman J."/>
            <person name="Pitluck S."/>
            <person name="Schmutz J."/>
            <person name="Rokhsar D."/>
        </authorList>
    </citation>
    <scope>NUCLEOTIDE SEQUENCE</scope>
</reference>
<dbReference type="PANTHER" id="PTHR47939">
    <property type="entry name" value="MEMBRANE-ASSOCIATED SALT-INDUCIBLE PROTEIN-LIKE"/>
    <property type="match status" value="1"/>
</dbReference>
<feature type="repeat" description="PPR" evidence="3">
    <location>
        <begin position="45"/>
        <end position="79"/>
    </location>
</feature>
<dbReference type="EMBL" id="KK784889">
    <property type="protein sequence ID" value="KDO71431.1"/>
    <property type="molecule type" value="Genomic_DNA"/>
</dbReference>
<evidence type="ECO:0008006" key="6">
    <source>
        <dbReference type="Google" id="ProtNLM"/>
    </source>
</evidence>
<evidence type="ECO:0000313" key="4">
    <source>
        <dbReference type="EMBL" id="KDO71431.1"/>
    </source>
</evidence>
<dbReference type="PANTHER" id="PTHR47939:SF13">
    <property type="entry name" value="OS03G0201400 PROTEIN"/>
    <property type="match status" value="1"/>
</dbReference>
<keyword evidence="2" id="KW-0677">Repeat</keyword>
<comment type="similarity">
    <text evidence="1">Belongs to the PPR family. P subfamily.</text>
</comment>
<dbReference type="Proteomes" id="UP000027120">
    <property type="component" value="Unassembled WGS sequence"/>
</dbReference>
<dbReference type="PROSITE" id="PS51375">
    <property type="entry name" value="PPR"/>
    <property type="match status" value="2"/>
</dbReference>
<dbReference type="SMR" id="A0A067G7P1"/>
<name>A0A067G7P1_CITSI</name>
<dbReference type="eggNOG" id="KOG4197">
    <property type="taxonomic scope" value="Eukaryota"/>
</dbReference>
<evidence type="ECO:0000256" key="2">
    <source>
        <dbReference type="ARBA" id="ARBA00022737"/>
    </source>
</evidence>
<dbReference type="InterPro" id="IPR050667">
    <property type="entry name" value="PPR-containing_protein"/>
</dbReference>
<dbReference type="Pfam" id="PF13041">
    <property type="entry name" value="PPR_2"/>
    <property type="match status" value="1"/>
</dbReference>
<feature type="non-terminal residue" evidence="4">
    <location>
        <position position="91"/>
    </location>
</feature>
<organism evidence="4 5">
    <name type="scientific">Citrus sinensis</name>
    <name type="common">Sweet orange</name>
    <name type="synonym">Citrus aurantium var. sinensis</name>
    <dbReference type="NCBI Taxonomy" id="2711"/>
    <lineage>
        <taxon>Eukaryota</taxon>
        <taxon>Viridiplantae</taxon>
        <taxon>Streptophyta</taxon>
        <taxon>Embryophyta</taxon>
        <taxon>Tracheophyta</taxon>
        <taxon>Spermatophyta</taxon>
        <taxon>Magnoliopsida</taxon>
        <taxon>eudicotyledons</taxon>
        <taxon>Gunneridae</taxon>
        <taxon>Pentapetalae</taxon>
        <taxon>rosids</taxon>
        <taxon>malvids</taxon>
        <taxon>Sapindales</taxon>
        <taxon>Rutaceae</taxon>
        <taxon>Aurantioideae</taxon>
        <taxon>Citrus</taxon>
    </lineage>
</organism>
<keyword evidence="5" id="KW-1185">Reference proteome</keyword>
<gene>
    <name evidence="4" type="ORF">CISIN_1g038287mg</name>
</gene>
<evidence type="ECO:0000256" key="1">
    <source>
        <dbReference type="ARBA" id="ARBA00007626"/>
    </source>
</evidence>
<dbReference type="AlphaFoldDB" id="A0A067G7P1"/>
<dbReference type="InterPro" id="IPR011990">
    <property type="entry name" value="TPR-like_helical_dom_sf"/>
</dbReference>
<dbReference type="InterPro" id="IPR002885">
    <property type="entry name" value="PPR_rpt"/>
</dbReference>
<feature type="non-terminal residue" evidence="4">
    <location>
        <position position="1"/>
    </location>
</feature>
<evidence type="ECO:0000313" key="5">
    <source>
        <dbReference type="Proteomes" id="UP000027120"/>
    </source>
</evidence>
<sequence>LIFKQLPPDIFTYNFLVKCLCKCRSLTTVYNFVDQMRASLGIKPNLVTYTILIDNVCNTKNLREAMRLVSALSDSGFKPDCFVYNTIMKGY</sequence>